<sequence length="64" mass="7457">MCIGVPNKVATECISTHAYRLTHKHTHRIPHIYIYIYSAVQVFGPTQFFIYFPLLQHTGPEIKQ</sequence>
<accession>A0A0E9PCE9</accession>
<organism evidence="2">
    <name type="scientific">Anguilla anguilla</name>
    <name type="common">European freshwater eel</name>
    <name type="synonym">Muraena anguilla</name>
    <dbReference type="NCBI Taxonomy" id="7936"/>
    <lineage>
        <taxon>Eukaryota</taxon>
        <taxon>Metazoa</taxon>
        <taxon>Chordata</taxon>
        <taxon>Craniata</taxon>
        <taxon>Vertebrata</taxon>
        <taxon>Euteleostomi</taxon>
        <taxon>Actinopterygii</taxon>
        <taxon>Neopterygii</taxon>
        <taxon>Teleostei</taxon>
        <taxon>Anguilliformes</taxon>
        <taxon>Anguillidae</taxon>
        <taxon>Anguilla</taxon>
    </lineage>
</organism>
<dbReference type="PROSITE" id="PS01097">
    <property type="entry name" value="HUPF_HYPC"/>
    <property type="match status" value="1"/>
</dbReference>
<reference evidence="2" key="2">
    <citation type="journal article" date="2015" name="Fish Shellfish Immunol.">
        <title>Early steps in the European eel (Anguilla anguilla)-Vibrio vulnificus interaction in the gills: Role of the RtxA13 toxin.</title>
        <authorList>
            <person name="Callol A."/>
            <person name="Pajuelo D."/>
            <person name="Ebbesson L."/>
            <person name="Teles M."/>
            <person name="MacKenzie S."/>
            <person name="Amaro C."/>
        </authorList>
    </citation>
    <scope>NUCLEOTIDE SEQUENCE</scope>
</reference>
<evidence type="ECO:0000256" key="1">
    <source>
        <dbReference type="SAM" id="Phobius"/>
    </source>
</evidence>
<dbReference type="AlphaFoldDB" id="A0A0E9PCE9"/>
<evidence type="ECO:0000313" key="2">
    <source>
        <dbReference type="EMBL" id="JAH02321.1"/>
    </source>
</evidence>
<name>A0A0E9PCE9_ANGAN</name>
<protein>
    <submittedName>
        <fullName evidence="2">Uncharacterized protein</fullName>
    </submittedName>
</protein>
<proteinExistence type="predicted"/>
<keyword evidence="1" id="KW-1133">Transmembrane helix</keyword>
<dbReference type="InterPro" id="IPR019812">
    <property type="entry name" value="Hydgase_assmbl_chp_CS"/>
</dbReference>
<keyword evidence="1" id="KW-0472">Membrane</keyword>
<dbReference type="EMBL" id="GBXM01106256">
    <property type="protein sequence ID" value="JAH02321.1"/>
    <property type="molecule type" value="Transcribed_RNA"/>
</dbReference>
<reference evidence="2" key="1">
    <citation type="submission" date="2014-11" db="EMBL/GenBank/DDBJ databases">
        <authorList>
            <person name="Amaro Gonzalez C."/>
        </authorList>
    </citation>
    <scope>NUCLEOTIDE SEQUENCE</scope>
</reference>
<keyword evidence="1" id="KW-0812">Transmembrane</keyword>
<feature type="transmembrane region" description="Helical" evidence="1">
    <location>
        <begin position="32"/>
        <end position="54"/>
    </location>
</feature>